<dbReference type="KEGG" id="ave:Arcve_1023"/>
<dbReference type="GeneID" id="10394136"/>
<dbReference type="PANTHER" id="PTHR43674">
    <property type="entry name" value="NITRILASE C965.09-RELATED"/>
    <property type="match status" value="1"/>
</dbReference>
<keyword evidence="3" id="KW-0449">Lipoprotein</keyword>
<dbReference type="GO" id="GO:0016746">
    <property type="term" value="F:acyltransferase activity"/>
    <property type="evidence" value="ECO:0007669"/>
    <property type="project" value="UniProtKB-KW"/>
</dbReference>
<feature type="domain" description="CN hydrolase" evidence="2">
    <location>
        <begin position="1"/>
        <end position="226"/>
    </location>
</feature>
<dbReference type="InterPro" id="IPR050345">
    <property type="entry name" value="Aliph_Amidase/BUP"/>
</dbReference>
<keyword evidence="4" id="KW-1185">Reference proteome</keyword>
<dbReference type="InterPro" id="IPR003010">
    <property type="entry name" value="C-N_Hydrolase"/>
</dbReference>
<dbReference type="eggNOG" id="arCOG00062">
    <property type="taxonomic scope" value="Archaea"/>
</dbReference>
<evidence type="ECO:0000256" key="1">
    <source>
        <dbReference type="ARBA" id="ARBA00022801"/>
    </source>
</evidence>
<dbReference type="AlphaFoldDB" id="F2KT04"/>
<evidence type="ECO:0000313" key="4">
    <source>
        <dbReference type="Proteomes" id="UP000008136"/>
    </source>
</evidence>
<dbReference type="Pfam" id="PF00795">
    <property type="entry name" value="CN_hydrolase"/>
    <property type="match status" value="1"/>
</dbReference>
<dbReference type="PANTHER" id="PTHR43674:SF2">
    <property type="entry name" value="BETA-UREIDOPROPIONASE"/>
    <property type="match status" value="1"/>
</dbReference>
<accession>F2KT04</accession>
<dbReference type="Gene3D" id="3.60.110.10">
    <property type="entry name" value="Carbon-nitrogen hydrolase"/>
    <property type="match status" value="1"/>
</dbReference>
<sequence length="256" mass="28736">MKVAAVQCRVGELESAERLIASTDGIDLFLLPEYFSLTGKDLIKESRETVEAIRCWSSEYSCIVAGNALEKRDGRIYNTLFIFDHGEFVGKQEKIHPTKVERNMGISRGEELRVFNVRGVRIAALICADILYPEICRVAGLKGVDIVLNPVVSFRKSELPAQQLRSCLYFTRSFDNAYAVIKAGGVGRTFTGVETIGRSLISTFEGIVASYTDEEAEEIVWAEIDVSLIRMYRRVNYSLQDRNVAAYAELCMPTKH</sequence>
<dbReference type="GO" id="GO:0016811">
    <property type="term" value="F:hydrolase activity, acting on carbon-nitrogen (but not peptide) bonds, in linear amides"/>
    <property type="evidence" value="ECO:0007669"/>
    <property type="project" value="UniProtKB-ARBA"/>
</dbReference>
<dbReference type="RefSeq" id="WP_013683698.1">
    <property type="nucleotide sequence ID" value="NC_015320.1"/>
</dbReference>
<dbReference type="HOGENOM" id="CLU_030130_3_1_2"/>
<gene>
    <name evidence="3" type="ordered locus">Arcve_1023</name>
</gene>
<evidence type="ECO:0000259" key="2">
    <source>
        <dbReference type="PROSITE" id="PS50263"/>
    </source>
</evidence>
<dbReference type="SUPFAM" id="SSF56317">
    <property type="entry name" value="Carbon-nitrogen hydrolase"/>
    <property type="match status" value="1"/>
</dbReference>
<keyword evidence="3" id="KW-0012">Acyltransferase</keyword>
<dbReference type="CDD" id="cd07197">
    <property type="entry name" value="nitrilase"/>
    <property type="match status" value="1"/>
</dbReference>
<keyword evidence="1" id="KW-0378">Hydrolase</keyword>
<keyword evidence="3" id="KW-0808">Transferase</keyword>
<protein>
    <submittedName>
        <fullName evidence="3">Nitrilase/cyanide hydratase and apolipoprotein N-acyltransferase</fullName>
    </submittedName>
</protein>
<dbReference type="Proteomes" id="UP000008136">
    <property type="component" value="Chromosome"/>
</dbReference>
<proteinExistence type="predicted"/>
<evidence type="ECO:0000313" key="3">
    <source>
        <dbReference type="EMBL" id="AEA47034.1"/>
    </source>
</evidence>
<reference evidence="3 4" key="1">
    <citation type="submission" date="2011-03" db="EMBL/GenBank/DDBJ databases">
        <title>The complete genome of Archaeoglobus veneficus SNP6.</title>
        <authorList>
            <consortium name="US DOE Joint Genome Institute (JGI-PGF)"/>
            <person name="Lucas S."/>
            <person name="Copeland A."/>
            <person name="Lapidus A."/>
            <person name="Bruce D."/>
            <person name="Goodwin L."/>
            <person name="Pitluck S."/>
            <person name="Kyrpides N."/>
            <person name="Mavromatis K."/>
            <person name="Pagani I."/>
            <person name="Ivanova N."/>
            <person name="Mikhailova N."/>
            <person name="Lu M."/>
            <person name="Detter J.C."/>
            <person name="Tapia R."/>
            <person name="Han C."/>
            <person name="Land M."/>
            <person name="Hauser L."/>
            <person name="Markowitz V."/>
            <person name="Cheng J.-F."/>
            <person name="Hugenholtz P."/>
            <person name="Woyke T."/>
            <person name="Wu D."/>
            <person name="Spring S."/>
            <person name="Brambilla E."/>
            <person name="Klenk H.-P."/>
            <person name="Eisen J.A."/>
        </authorList>
    </citation>
    <scope>NUCLEOTIDE SEQUENCE [LARGE SCALE GENOMIC DNA]</scope>
    <source>
        <strain>SNP6</strain>
    </source>
</reference>
<dbReference type="InterPro" id="IPR036526">
    <property type="entry name" value="C-N_Hydrolase_sf"/>
</dbReference>
<dbReference type="OrthoDB" id="41015at2157"/>
<name>F2KT04_ARCVS</name>
<dbReference type="PROSITE" id="PS50263">
    <property type="entry name" value="CN_HYDROLASE"/>
    <property type="match status" value="1"/>
</dbReference>
<dbReference type="STRING" id="693661.Arcve_1023"/>
<organism evidence="3 4">
    <name type="scientific">Archaeoglobus veneficus (strain DSM 11195 / SNP6)</name>
    <dbReference type="NCBI Taxonomy" id="693661"/>
    <lineage>
        <taxon>Archaea</taxon>
        <taxon>Methanobacteriati</taxon>
        <taxon>Methanobacteriota</taxon>
        <taxon>Archaeoglobi</taxon>
        <taxon>Archaeoglobales</taxon>
        <taxon>Archaeoglobaceae</taxon>
        <taxon>Archaeoglobus</taxon>
    </lineage>
</organism>
<dbReference type="EMBL" id="CP002588">
    <property type="protein sequence ID" value="AEA47034.1"/>
    <property type="molecule type" value="Genomic_DNA"/>
</dbReference>